<reference evidence="2 3" key="1">
    <citation type="submission" date="2016-11" db="EMBL/GenBank/DDBJ databases">
        <authorList>
            <person name="Jaros S."/>
            <person name="Januszkiewicz K."/>
            <person name="Wedrychowicz H."/>
        </authorList>
    </citation>
    <scope>NUCLEOTIDE SEQUENCE [LARGE SCALE GENOMIC DNA]</scope>
    <source>
        <strain evidence="2 3">DSM 29431</strain>
    </source>
</reference>
<dbReference type="InterPro" id="IPR000073">
    <property type="entry name" value="AB_hydrolase_1"/>
</dbReference>
<dbReference type="PRINTS" id="PR00412">
    <property type="entry name" value="EPOXHYDRLASE"/>
</dbReference>
<evidence type="ECO:0000259" key="1">
    <source>
        <dbReference type="Pfam" id="PF00561"/>
    </source>
</evidence>
<dbReference type="PANTHER" id="PTHR43798:SF33">
    <property type="entry name" value="HYDROLASE, PUTATIVE (AFU_ORTHOLOGUE AFUA_2G14860)-RELATED"/>
    <property type="match status" value="1"/>
</dbReference>
<dbReference type="AlphaFoldDB" id="A0A1M5RDQ5"/>
<dbReference type="OrthoDB" id="9804723at2"/>
<evidence type="ECO:0000313" key="2">
    <source>
        <dbReference type="EMBL" id="SHH23933.1"/>
    </source>
</evidence>
<dbReference type="InterPro" id="IPR000639">
    <property type="entry name" value="Epox_hydrolase-like"/>
</dbReference>
<gene>
    <name evidence="2" type="ORF">SAMN05443551_1702</name>
</gene>
<evidence type="ECO:0000313" key="3">
    <source>
        <dbReference type="Proteomes" id="UP000184221"/>
    </source>
</evidence>
<dbReference type="PRINTS" id="PR00111">
    <property type="entry name" value="ABHYDROLASE"/>
</dbReference>
<proteinExistence type="predicted"/>
<dbReference type="GO" id="GO:0046464">
    <property type="term" value="P:acylglycerol catabolic process"/>
    <property type="evidence" value="ECO:0007669"/>
    <property type="project" value="TreeGrafter"/>
</dbReference>
<protein>
    <submittedName>
        <fullName evidence="2">Haloacetate dehalogenase</fullName>
    </submittedName>
</protein>
<dbReference type="STRING" id="996342.SAMN05443551_1702"/>
<dbReference type="RefSeq" id="WP_072777062.1">
    <property type="nucleotide sequence ID" value="NZ_FQXC01000002.1"/>
</dbReference>
<dbReference type="PANTHER" id="PTHR43798">
    <property type="entry name" value="MONOACYLGLYCEROL LIPASE"/>
    <property type="match status" value="1"/>
</dbReference>
<dbReference type="Pfam" id="PF00561">
    <property type="entry name" value="Abhydrolase_1"/>
    <property type="match status" value="1"/>
</dbReference>
<feature type="domain" description="AB hydrolase-1" evidence="1">
    <location>
        <begin position="24"/>
        <end position="269"/>
    </location>
</feature>
<organism evidence="2 3">
    <name type="scientific">Marivita hallyeonensis</name>
    <dbReference type="NCBI Taxonomy" id="996342"/>
    <lineage>
        <taxon>Bacteria</taxon>
        <taxon>Pseudomonadati</taxon>
        <taxon>Pseudomonadota</taxon>
        <taxon>Alphaproteobacteria</taxon>
        <taxon>Rhodobacterales</taxon>
        <taxon>Roseobacteraceae</taxon>
        <taxon>Marivita</taxon>
    </lineage>
</organism>
<dbReference type="Gene3D" id="3.40.50.1820">
    <property type="entry name" value="alpha/beta hydrolase"/>
    <property type="match status" value="1"/>
</dbReference>
<dbReference type="Proteomes" id="UP000184221">
    <property type="component" value="Unassembled WGS sequence"/>
</dbReference>
<accession>A0A1M5RDQ5</accession>
<name>A0A1M5RDQ5_9RHOB</name>
<dbReference type="InterPro" id="IPR050266">
    <property type="entry name" value="AB_hydrolase_sf"/>
</dbReference>
<dbReference type="InterPro" id="IPR029058">
    <property type="entry name" value="AB_hydrolase_fold"/>
</dbReference>
<keyword evidence="3" id="KW-1185">Reference proteome</keyword>
<sequence>MIADHSFTHTSQTIAYTTSGDGAPLLLLHGFPQTHVMWRPLLPALSKNHFTVAADLRGYGESTKPERVEDMSFRAMADDMVALMASLGHDSFHVAGHDRGGRVAHRMALDHPSKVRSLTVMDIVPTEHLLTNMTTDIAKAYYHWLFLAQPAPFPETMIGHDPDAYFERCLLGFGKASLEDFDPELLTLYRQSWRDPDCIRTMCDDYRAAIEIDWEHDRQDLDRKVTCPALVLYGQDGAMAKLLDVPATWESRLDNMQHAAIAGGHFFPDQSPDATQNALLDFLKTV</sequence>
<dbReference type="GO" id="GO:0047372">
    <property type="term" value="F:monoacylglycerol lipase activity"/>
    <property type="evidence" value="ECO:0007669"/>
    <property type="project" value="TreeGrafter"/>
</dbReference>
<dbReference type="GO" id="GO:0016020">
    <property type="term" value="C:membrane"/>
    <property type="evidence" value="ECO:0007669"/>
    <property type="project" value="TreeGrafter"/>
</dbReference>
<dbReference type="EMBL" id="FQXC01000002">
    <property type="protein sequence ID" value="SHH23933.1"/>
    <property type="molecule type" value="Genomic_DNA"/>
</dbReference>
<dbReference type="SUPFAM" id="SSF53474">
    <property type="entry name" value="alpha/beta-Hydrolases"/>
    <property type="match status" value="1"/>
</dbReference>